<feature type="modified residue" description="4-aspartylphosphate" evidence="2">
    <location>
        <position position="53"/>
    </location>
</feature>
<sequence length="122" mass="13865">MNKNILVVDDEPSMLKLLQIILSKKYKVTLKNNGYEAMIWLLEGNYPDLIILDRQIPYLNAVEFVKSIKISGMLSAIPLVVLTEVSDADNHDPDLIRHVNLIINKPFNPLKLQNEISNLLAN</sequence>
<dbReference type="SMART" id="SM00448">
    <property type="entry name" value="REC"/>
    <property type="match status" value="1"/>
</dbReference>
<dbReference type="Proteomes" id="UP001209317">
    <property type="component" value="Unassembled WGS sequence"/>
</dbReference>
<reference evidence="4" key="1">
    <citation type="submission" date="2022-10" db="EMBL/GenBank/DDBJ databases">
        <authorList>
            <person name="Kim H.S."/>
            <person name="Kim J.-S."/>
            <person name="Suh M.K."/>
            <person name="Eom M.K."/>
            <person name="Lee J.-S."/>
        </authorList>
    </citation>
    <scope>NUCLEOTIDE SEQUENCE</scope>
    <source>
        <strain evidence="4">LIP-5</strain>
    </source>
</reference>
<dbReference type="PANTHER" id="PTHR44591:SF3">
    <property type="entry name" value="RESPONSE REGULATORY DOMAIN-CONTAINING PROTEIN"/>
    <property type="match status" value="1"/>
</dbReference>
<gene>
    <name evidence="4" type="ORF">OD355_06665</name>
</gene>
<dbReference type="InterPro" id="IPR050595">
    <property type="entry name" value="Bact_response_regulator"/>
</dbReference>
<dbReference type="RefSeq" id="WP_263037678.1">
    <property type="nucleotide sequence ID" value="NZ_JAOTPL010000007.1"/>
</dbReference>
<dbReference type="PROSITE" id="PS50110">
    <property type="entry name" value="RESPONSE_REGULATORY"/>
    <property type="match status" value="1"/>
</dbReference>
<evidence type="ECO:0000256" key="1">
    <source>
        <dbReference type="ARBA" id="ARBA00022553"/>
    </source>
</evidence>
<organism evidence="4 5">
    <name type="scientific">Haoranjiania flava</name>
    <dbReference type="NCBI Taxonomy" id="1856322"/>
    <lineage>
        <taxon>Bacteria</taxon>
        <taxon>Pseudomonadati</taxon>
        <taxon>Bacteroidota</taxon>
        <taxon>Chitinophagia</taxon>
        <taxon>Chitinophagales</taxon>
        <taxon>Chitinophagaceae</taxon>
        <taxon>Haoranjiania</taxon>
    </lineage>
</organism>
<dbReference type="SUPFAM" id="SSF52172">
    <property type="entry name" value="CheY-like"/>
    <property type="match status" value="1"/>
</dbReference>
<dbReference type="AlphaFoldDB" id="A0AAE3IL23"/>
<name>A0AAE3IL23_9BACT</name>
<dbReference type="InterPro" id="IPR011006">
    <property type="entry name" value="CheY-like_superfamily"/>
</dbReference>
<accession>A0AAE3IL23</accession>
<evidence type="ECO:0000313" key="4">
    <source>
        <dbReference type="EMBL" id="MCU7694192.1"/>
    </source>
</evidence>
<dbReference type="Pfam" id="PF00072">
    <property type="entry name" value="Response_reg"/>
    <property type="match status" value="1"/>
</dbReference>
<dbReference type="Gene3D" id="3.40.50.2300">
    <property type="match status" value="1"/>
</dbReference>
<keyword evidence="1 2" id="KW-0597">Phosphoprotein</keyword>
<dbReference type="InterPro" id="IPR001789">
    <property type="entry name" value="Sig_transdc_resp-reg_receiver"/>
</dbReference>
<proteinExistence type="predicted"/>
<evidence type="ECO:0000313" key="5">
    <source>
        <dbReference type="Proteomes" id="UP001209317"/>
    </source>
</evidence>
<dbReference type="EMBL" id="JAOTPL010000007">
    <property type="protein sequence ID" value="MCU7694192.1"/>
    <property type="molecule type" value="Genomic_DNA"/>
</dbReference>
<evidence type="ECO:0000256" key="2">
    <source>
        <dbReference type="PROSITE-ProRule" id="PRU00169"/>
    </source>
</evidence>
<dbReference type="GO" id="GO:0000160">
    <property type="term" value="P:phosphorelay signal transduction system"/>
    <property type="evidence" value="ECO:0007669"/>
    <property type="project" value="InterPro"/>
</dbReference>
<keyword evidence="5" id="KW-1185">Reference proteome</keyword>
<evidence type="ECO:0000259" key="3">
    <source>
        <dbReference type="PROSITE" id="PS50110"/>
    </source>
</evidence>
<protein>
    <submittedName>
        <fullName evidence="4">Response regulator</fullName>
    </submittedName>
</protein>
<comment type="caution">
    <text evidence="4">The sequence shown here is derived from an EMBL/GenBank/DDBJ whole genome shotgun (WGS) entry which is preliminary data.</text>
</comment>
<dbReference type="PANTHER" id="PTHR44591">
    <property type="entry name" value="STRESS RESPONSE REGULATOR PROTEIN 1"/>
    <property type="match status" value="1"/>
</dbReference>
<feature type="domain" description="Response regulatory" evidence="3">
    <location>
        <begin position="4"/>
        <end position="120"/>
    </location>
</feature>